<organism evidence="1 2">
    <name type="scientific">Pseudomonas fluorescens</name>
    <dbReference type="NCBI Taxonomy" id="294"/>
    <lineage>
        <taxon>Bacteria</taxon>
        <taxon>Pseudomonadati</taxon>
        <taxon>Pseudomonadota</taxon>
        <taxon>Gammaproteobacteria</taxon>
        <taxon>Pseudomonadales</taxon>
        <taxon>Pseudomonadaceae</taxon>
        <taxon>Pseudomonas</taxon>
    </lineage>
</organism>
<dbReference type="Proteomes" id="UP000327167">
    <property type="component" value="Unassembled WGS sequence"/>
</dbReference>
<dbReference type="AlphaFoldDB" id="A0A5E6VQS8"/>
<dbReference type="EMBL" id="CABVHJ010000015">
    <property type="protein sequence ID" value="VVN19818.1"/>
    <property type="molecule type" value="Genomic_DNA"/>
</dbReference>
<gene>
    <name evidence="1" type="ORF">PS655_04290</name>
</gene>
<name>A0A5E6VQS8_PSEFL</name>
<evidence type="ECO:0000313" key="1">
    <source>
        <dbReference type="EMBL" id="VVN19818.1"/>
    </source>
</evidence>
<evidence type="ECO:0000313" key="2">
    <source>
        <dbReference type="Proteomes" id="UP000327167"/>
    </source>
</evidence>
<proteinExistence type="predicted"/>
<dbReference type="RefSeq" id="WP_150651780.1">
    <property type="nucleotide sequence ID" value="NZ_CABVHJ010000015.1"/>
</dbReference>
<accession>A0A5E6VQS8</accession>
<sequence>MEEFVQETPELQAEPVTLDSISRFEVTLGGDASTLSKTLYGNGRMQVKVQVLVSGVDVSGNYAVIPDDVFQSIELVHYHTGKPLQDGWRATVEPGEFTSEAPSARKATNSTATVGATESIQRQVRTLWVSAEGAATTRIAARIFLNGRFIYTNSSSLFSMHDSSVTIESQAPPRYAIENFRWEPVIRGDEKSGHKIFNYYLGLYVQGQQIKLMDWVKDNQTGSIEFAYGNHINGYVGGEKVNALKGVLVRPDRRKIGVVLPLLTGRVTAQNPVRSYSVAQYTVRVNDRDGELTAVVSWSRDFWRDQQASSHEGVFHFKVLDQFGTEHQLAIRSVIKDGSFKLEQG</sequence>
<protein>
    <submittedName>
        <fullName evidence="1">Uncharacterized protein</fullName>
    </submittedName>
</protein>
<reference evidence="1 2" key="1">
    <citation type="submission" date="2019-09" db="EMBL/GenBank/DDBJ databases">
        <authorList>
            <person name="Chandra G."/>
            <person name="Truman W A."/>
        </authorList>
    </citation>
    <scope>NUCLEOTIDE SEQUENCE [LARGE SCALE GENOMIC DNA]</scope>
    <source>
        <strain evidence="1">PS655</strain>
    </source>
</reference>